<evidence type="ECO:0000313" key="2">
    <source>
        <dbReference type="Proteomes" id="UP000028653"/>
    </source>
</evidence>
<protein>
    <submittedName>
        <fullName evidence="1">Phage protein</fullName>
    </submittedName>
</protein>
<comment type="caution">
    <text evidence="1">The sequence shown here is derived from an EMBL/GenBank/DDBJ whole genome shotgun (WGS) entry which is preliminary data.</text>
</comment>
<sequence length="145" mass="17370">MFDFPQPGEKYRTDIYAAVTVVGILADGIPWDLPYRCPDMVWNPFRKPYTILIRIESDGQVIEIPLGRFLREFTCIRPDVFKRNPENRYTVLKIITNDPVLQMWRKRNIDIYPEENKPVIKNRPVAYSWRDIPRPEPDNSYRHYL</sequence>
<keyword evidence="2" id="KW-1185">Reference proteome</keyword>
<dbReference type="STRING" id="1006004.GBAG_3171"/>
<dbReference type="Proteomes" id="UP000028653">
    <property type="component" value="Unassembled WGS sequence"/>
</dbReference>
<dbReference type="EMBL" id="JMPI01000054">
    <property type="protein sequence ID" value="KFC78725.1"/>
    <property type="molecule type" value="Genomic_DNA"/>
</dbReference>
<name>A0A085G4T0_9ENTR</name>
<dbReference type="AlphaFoldDB" id="A0A085G4T0"/>
<dbReference type="OrthoDB" id="6570088at2"/>
<organism evidence="1 2">
    <name type="scientific">Buttiauxella agrestis ATCC 33320</name>
    <dbReference type="NCBI Taxonomy" id="1006004"/>
    <lineage>
        <taxon>Bacteria</taxon>
        <taxon>Pseudomonadati</taxon>
        <taxon>Pseudomonadota</taxon>
        <taxon>Gammaproteobacteria</taxon>
        <taxon>Enterobacterales</taxon>
        <taxon>Enterobacteriaceae</taxon>
        <taxon>Buttiauxella</taxon>
    </lineage>
</organism>
<reference evidence="1 2" key="1">
    <citation type="submission" date="2014-05" db="EMBL/GenBank/DDBJ databases">
        <title>ATOL: Assembling a taxonomically balanced genome-scale reconstruction of the evolutionary history of the Enterobacteriaceae.</title>
        <authorList>
            <person name="Plunkett G.III."/>
            <person name="Neeno-Eckwall E.C."/>
            <person name="Glasner J.D."/>
            <person name="Perna N.T."/>
        </authorList>
    </citation>
    <scope>NUCLEOTIDE SEQUENCE [LARGE SCALE GENOMIC DNA]</scope>
    <source>
        <strain evidence="1 2">ATCC 33320</strain>
    </source>
</reference>
<proteinExistence type="predicted"/>
<gene>
    <name evidence="1" type="ORF">GBAG_3171</name>
</gene>
<dbReference type="eggNOG" id="ENOG5033XXZ">
    <property type="taxonomic scope" value="Bacteria"/>
</dbReference>
<dbReference type="RefSeq" id="WP_034497835.1">
    <property type="nucleotide sequence ID" value="NZ_JMPI01000054.1"/>
</dbReference>
<accession>A0A085G4T0</accession>
<evidence type="ECO:0000313" key="1">
    <source>
        <dbReference type="EMBL" id="KFC78725.1"/>
    </source>
</evidence>